<evidence type="ECO:0000313" key="3">
    <source>
        <dbReference type="Proteomes" id="UP000032180"/>
    </source>
</evidence>
<dbReference type="AlphaFoldDB" id="A0A0D9W3T9"/>
<reference evidence="2" key="3">
    <citation type="submission" date="2015-04" db="UniProtKB">
        <authorList>
            <consortium name="EnsemblPlants"/>
        </authorList>
    </citation>
    <scope>IDENTIFICATION</scope>
</reference>
<sequence length="77" mass="8050">MSDLGLGGRIRSPHASSRWDHASPPPSRSCGHLPYPRPSPLLAPVAASLVAPPPPTPTSTKDSETGIRSSSCPRGER</sequence>
<protein>
    <submittedName>
        <fullName evidence="2">Uncharacterized protein</fullName>
    </submittedName>
</protein>
<organism evidence="2 3">
    <name type="scientific">Leersia perrieri</name>
    <dbReference type="NCBI Taxonomy" id="77586"/>
    <lineage>
        <taxon>Eukaryota</taxon>
        <taxon>Viridiplantae</taxon>
        <taxon>Streptophyta</taxon>
        <taxon>Embryophyta</taxon>
        <taxon>Tracheophyta</taxon>
        <taxon>Spermatophyta</taxon>
        <taxon>Magnoliopsida</taxon>
        <taxon>Liliopsida</taxon>
        <taxon>Poales</taxon>
        <taxon>Poaceae</taxon>
        <taxon>BOP clade</taxon>
        <taxon>Oryzoideae</taxon>
        <taxon>Oryzeae</taxon>
        <taxon>Oryzinae</taxon>
        <taxon>Leersia</taxon>
    </lineage>
</organism>
<evidence type="ECO:0000313" key="2">
    <source>
        <dbReference type="EnsemblPlants" id="LPERR04G06050.1"/>
    </source>
</evidence>
<dbReference type="Proteomes" id="UP000032180">
    <property type="component" value="Chromosome 4"/>
</dbReference>
<name>A0A0D9W3T9_9ORYZ</name>
<feature type="compositionally biased region" description="Polar residues" evidence="1">
    <location>
        <begin position="66"/>
        <end position="77"/>
    </location>
</feature>
<proteinExistence type="predicted"/>
<reference evidence="2 3" key="1">
    <citation type="submission" date="2012-08" db="EMBL/GenBank/DDBJ databases">
        <title>Oryza genome evolution.</title>
        <authorList>
            <person name="Wing R.A."/>
        </authorList>
    </citation>
    <scope>NUCLEOTIDE SEQUENCE</scope>
</reference>
<dbReference type="HOGENOM" id="CLU_2641674_0_0_1"/>
<keyword evidence="3" id="KW-1185">Reference proteome</keyword>
<dbReference type="EnsemblPlants" id="LPERR04G06050.1">
    <property type="protein sequence ID" value="LPERR04G06050.1"/>
    <property type="gene ID" value="LPERR04G06050"/>
</dbReference>
<feature type="region of interest" description="Disordered" evidence="1">
    <location>
        <begin position="1"/>
        <end position="77"/>
    </location>
</feature>
<evidence type="ECO:0000256" key="1">
    <source>
        <dbReference type="SAM" id="MobiDB-lite"/>
    </source>
</evidence>
<accession>A0A0D9W3T9</accession>
<reference evidence="3" key="2">
    <citation type="submission" date="2013-12" db="EMBL/GenBank/DDBJ databases">
        <authorList>
            <person name="Yu Y."/>
            <person name="Lee S."/>
            <person name="de Baynast K."/>
            <person name="Wissotski M."/>
            <person name="Liu L."/>
            <person name="Talag J."/>
            <person name="Goicoechea J."/>
            <person name="Angelova A."/>
            <person name="Jetty R."/>
            <person name="Kudrna D."/>
            <person name="Golser W."/>
            <person name="Rivera L."/>
            <person name="Zhang J."/>
            <person name="Wing R."/>
        </authorList>
    </citation>
    <scope>NUCLEOTIDE SEQUENCE</scope>
</reference>
<dbReference type="Gramene" id="LPERR04G06050.1">
    <property type="protein sequence ID" value="LPERR04G06050.1"/>
    <property type="gene ID" value="LPERR04G06050"/>
</dbReference>